<dbReference type="GeneID" id="39851268"/>
<dbReference type="EMBL" id="CP031305">
    <property type="protein sequence ID" value="QCC54497.1"/>
    <property type="molecule type" value="Genomic_DNA"/>
</dbReference>
<organism evidence="1 2">
    <name type="scientific">Natronorubrum bangense</name>
    <dbReference type="NCBI Taxonomy" id="61858"/>
    <lineage>
        <taxon>Archaea</taxon>
        <taxon>Methanobacteriati</taxon>
        <taxon>Methanobacteriota</taxon>
        <taxon>Stenosarchaea group</taxon>
        <taxon>Halobacteria</taxon>
        <taxon>Halobacteriales</taxon>
        <taxon>Natrialbaceae</taxon>
        <taxon>Natronorubrum</taxon>
    </lineage>
</organism>
<reference evidence="1 2" key="1">
    <citation type="journal article" date="2019" name="Nat. Commun.">
        <title>A new type of DNA phosphorothioation-based antiviral system in archaea.</title>
        <authorList>
            <person name="Xiong L."/>
            <person name="Liu S."/>
            <person name="Chen S."/>
            <person name="Xiao Y."/>
            <person name="Zhu B."/>
            <person name="Gao Y."/>
            <person name="Zhang Y."/>
            <person name="Chen B."/>
            <person name="Luo J."/>
            <person name="Deng Z."/>
            <person name="Chen X."/>
            <person name="Wang L."/>
            <person name="Chen S."/>
        </authorList>
    </citation>
    <scope>NUCLEOTIDE SEQUENCE [LARGE SCALE GENOMIC DNA]</scope>
    <source>
        <strain evidence="1 2">JCM 10635</strain>
    </source>
</reference>
<protein>
    <submittedName>
        <fullName evidence="1">DUF309 domain-containing protein</fullName>
    </submittedName>
</protein>
<dbReference type="SUPFAM" id="SSF140663">
    <property type="entry name" value="TTHA0068-like"/>
    <property type="match status" value="1"/>
</dbReference>
<dbReference type="Proteomes" id="UP000296822">
    <property type="component" value="Chromosome"/>
</dbReference>
<sequence length="204" mass="22759">MRDQLRAGAAIYNAGYYHAAHDAWEEHWLDLESGTDDEQLLHGLIQCTAAVHHAHEQNWEGAVGLAASAREYLEAVPPEYHGVNLPPIRAFLTALAADPERIERQPPVQFEHEGERPTLATLEFAPTAIAATVLADELGFDETPVVQARTYAERDLEAGDDGSQFIALLFAFVREEAHRGIIYQRLRDHVGRRQAREADVDGLF</sequence>
<proteinExistence type="predicted"/>
<gene>
    <name evidence="1" type="ORF">DV706_08390</name>
</gene>
<accession>A0A4D6HPE5</accession>
<dbReference type="AlphaFoldDB" id="A0A4D6HPE5"/>
<dbReference type="Pfam" id="PF03745">
    <property type="entry name" value="DUF309"/>
    <property type="match status" value="1"/>
</dbReference>
<dbReference type="PANTHER" id="PTHR34796:SF1">
    <property type="entry name" value="EXPRESSED PROTEIN"/>
    <property type="match status" value="1"/>
</dbReference>
<dbReference type="InterPro" id="IPR023203">
    <property type="entry name" value="TTHA0068_sf"/>
</dbReference>
<evidence type="ECO:0000313" key="2">
    <source>
        <dbReference type="Proteomes" id="UP000296822"/>
    </source>
</evidence>
<dbReference type="KEGG" id="nbg:DV706_08390"/>
<dbReference type="Gene3D" id="1.10.3450.10">
    <property type="entry name" value="TTHA0068-like"/>
    <property type="match status" value="1"/>
</dbReference>
<dbReference type="RefSeq" id="WP_006065081.1">
    <property type="nucleotide sequence ID" value="NZ_CP031305.1"/>
</dbReference>
<name>A0A4D6HPE5_9EURY</name>
<evidence type="ECO:0000313" key="1">
    <source>
        <dbReference type="EMBL" id="QCC54497.1"/>
    </source>
</evidence>
<dbReference type="InterPro" id="IPR005500">
    <property type="entry name" value="DUF309"/>
</dbReference>
<dbReference type="PANTHER" id="PTHR34796">
    <property type="entry name" value="EXPRESSED PROTEIN"/>
    <property type="match status" value="1"/>
</dbReference>